<feature type="signal peptide" evidence="2">
    <location>
        <begin position="1"/>
        <end position="25"/>
    </location>
</feature>
<reference evidence="4" key="2">
    <citation type="submission" date="2016-10" db="EMBL/GenBank/DDBJ databases">
        <authorList>
            <person name="de Groot N.N."/>
        </authorList>
    </citation>
    <scope>NUCLEOTIDE SEQUENCE [LARGE SCALE GENOMIC DNA]</scope>
    <source>
        <strain evidence="4">JCM 14963</strain>
    </source>
</reference>
<reference evidence="3 6" key="3">
    <citation type="submission" date="2024-04" db="EMBL/GenBank/DDBJ databases">
        <title>Draft genome sequence of Halopseudomonas sabulinigri NBRC 116187.</title>
        <authorList>
            <person name="Miyakawa T."/>
            <person name="Kusuya Y."/>
            <person name="Miura T."/>
        </authorList>
    </citation>
    <scope>NUCLEOTIDE SEQUENCE [LARGE SCALE GENOMIC DNA]</scope>
    <source>
        <strain evidence="3 6">4NH20-0042</strain>
    </source>
</reference>
<feature type="region of interest" description="Disordered" evidence="1">
    <location>
        <begin position="24"/>
        <end position="99"/>
    </location>
</feature>
<feature type="chain" id="PRO_5009265491" evidence="2">
    <location>
        <begin position="26"/>
        <end position="99"/>
    </location>
</feature>
<evidence type="ECO:0000256" key="1">
    <source>
        <dbReference type="SAM" id="MobiDB-lite"/>
    </source>
</evidence>
<feature type="compositionally biased region" description="Gly residues" evidence="1">
    <location>
        <begin position="90"/>
        <end position="99"/>
    </location>
</feature>
<accession>A0A1H1XG98</accession>
<evidence type="ECO:0000313" key="6">
    <source>
        <dbReference type="Proteomes" id="UP001486808"/>
    </source>
</evidence>
<gene>
    <name evidence="3" type="ORF">NBRC116187_22120</name>
    <name evidence="4" type="ORF">SAMN05216271_3528</name>
</gene>
<name>A0A1H1XG98_9GAMM</name>
<evidence type="ECO:0000256" key="2">
    <source>
        <dbReference type="SAM" id="SignalP"/>
    </source>
</evidence>
<dbReference type="Proteomes" id="UP000243413">
    <property type="component" value="Chromosome I"/>
</dbReference>
<dbReference type="AlphaFoldDB" id="A0A1H1XG98"/>
<organism evidence="4 5">
    <name type="scientific">Halopseudomonas sabulinigri</name>
    <dbReference type="NCBI Taxonomy" id="472181"/>
    <lineage>
        <taxon>Bacteria</taxon>
        <taxon>Pseudomonadati</taxon>
        <taxon>Pseudomonadota</taxon>
        <taxon>Gammaproteobacteria</taxon>
        <taxon>Pseudomonadales</taxon>
        <taxon>Pseudomonadaceae</taxon>
        <taxon>Halopseudomonas</taxon>
    </lineage>
</organism>
<dbReference type="RefSeq" id="WP_092288127.1">
    <property type="nucleotide sequence ID" value="NZ_BAABWD010000002.1"/>
</dbReference>
<keyword evidence="2" id="KW-0732">Signal</keyword>
<proteinExistence type="predicted"/>
<evidence type="ECO:0000313" key="3">
    <source>
        <dbReference type="EMBL" id="GAA6131852.1"/>
    </source>
</evidence>
<reference evidence="5" key="1">
    <citation type="submission" date="2016-10" db="EMBL/GenBank/DDBJ databases">
        <authorList>
            <person name="Varghese N."/>
            <person name="Submissions S."/>
        </authorList>
    </citation>
    <scope>NUCLEOTIDE SEQUENCE [LARGE SCALE GENOMIC DNA]</scope>
    <source>
        <strain evidence="5">JCM 14963</strain>
    </source>
</reference>
<evidence type="ECO:0000313" key="4">
    <source>
        <dbReference type="EMBL" id="SDT07789.1"/>
    </source>
</evidence>
<dbReference type="OrthoDB" id="9941831at2"/>
<evidence type="ECO:0000313" key="5">
    <source>
        <dbReference type="Proteomes" id="UP000243413"/>
    </source>
</evidence>
<feature type="compositionally biased region" description="Basic and acidic residues" evidence="1">
    <location>
        <begin position="46"/>
        <end position="61"/>
    </location>
</feature>
<protein>
    <submittedName>
        <fullName evidence="4">Uncharacterized protein</fullName>
    </submittedName>
</protein>
<dbReference type="EMBL" id="LT629763">
    <property type="protein sequence ID" value="SDT07789.1"/>
    <property type="molecule type" value="Genomic_DNA"/>
</dbReference>
<keyword evidence="6" id="KW-1185">Reference proteome</keyword>
<sequence length="99" mass="10054">MKTQLKLLGTALFSAALLGAMPASAGDHATEHDKTYENGVNTGQQGEDKTEERLPNQRDGGDEVEAGTVGSDKIGSANKRPDATTDGPDGPTGGGATAQ</sequence>
<dbReference type="Proteomes" id="UP001486808">
    <property type="component" value="Unassembled WGS sequence"/>
</dbReference>
<dbReference type="EMBL" id="BAABWD010000002">
    <property type="protein sequence ID" value="GAA6131852.1"/>
    <property type="molecule type" value="Genomic_DNA"/>
</dbReference>